<reference evidence="1 2" key="1">
    <citation type="journal article" date="2009" name="Int. J. Syst. Evol. Microbiol.">
        <title>Paenibacillus contaminans sp. nov., isolated from a contaminated laboratory plate.</title>
        <authorList>
            <person name="Chou J.H."/>
            <person name="Lee J.H."/>
            <person name="Lin M.C."/>
            <person name="Chang P.S."/>
            <person name="Arun A.B."/>
            <person name="Young C.C."/>
            <person name="Chen W.M."/>
        </authorList>
    </citation>
    <scope>NUCLEOTIDE SEQUENCE [LARGE SCALE GENOMIC DNA]</scope>
    <source>
        <strain evidence="1 2">CKOBP-6</strain>
    </source>
</reference>
<organism evidence="1 2">
    <name type="scientific">Paenibacillus contaminans</name>
    <dbReference type="NCBI Taxonomy" id="450362"/>
    <lineage>
        <taxon>Bacteria</taxon>
        <taxon>Bacillati</taxon>
        <taxon>Bacillota</taxon>
        <taxon>Bacilli</taxon>
        <taxon>Bacillales</taxon>
        <taxon>Paenibacillaceae</taxon>
        <taxon>Paenibacillus</taxon>
    </lineage>
</organism>
<comment type="caution">
    <text evidence="1">The sequence shown here is derived from an EMBL/GenBank/DDBJ whole genome shotgun (WGS) entry which is preliminary data.</text>
</comment>
<keyword evidence="2" id="KW-1185">Reference proteome</keyword>
<dbReference type="Proteomes" id="UP000250369">
    <property type="component" value="Unassembled WGS sequence"/>
</dbReference>
<accession>A0A329LX60</accession>
<evidence type="ECO:0000313" key="1">
    <source>
        <dbReference type="EMBL" id="RAV12535.1"/>
    </source>
</evidence>
<dbReference type="Pfam" id="PF10704">
    <property type="entry name" value="DUF2508"/>
    <property type="match status" value="1"/>
</dbReference>
<dbReference type="InterPro" id="IPR019644">
    <property type="entry name" value="DUF2508"/>
</dbReference>
<gene>
    <name evidence="1" type="ORF">DQG23_34955</name>
</gene>
<dbReference type="EMBL" id="QMFB01000033">
    <property type="protein sequence ID" value="RAV12535.1"/>
    <property type="molecule type" value="Genomic_DNA"/>
</dbReference>
<protein>
    <submittedName>
        <fullName evidence="1">DUF2508 domain-containing protein</fullName>
    </submittedName>
</protein>
<evidence type="ECO:0000313" key="2">
    <source>
        <dbReference type="Proteomes" id="UP000250369"/>
    </source>
</evidence>
<proteinExistence type="predicted"/>
<dbReference type="AlphaFoldDB" id="A0A329LX60"/>
<dbReference type="OrthoDB" id="2649829at2"/>
<name>A0A329LX60_9BACL</name>
<sequence length="107" mass="12948">MLSFDYARRGKRMTLLFKKRSNQEEEDKQLLVKEIRKAHLEWLAAQMRLDWVLEHDEIDYAVYAMEAAEKKYEMLLRQAKKLNWDKAPFSVHEPVDSSVPFLRTYHF</sequence>